<evidence type="ECO:0000256" key="3">
    <source>
        <dbReference type="ARBA" id="ARBA00022452"/>
    </source>
</evidence>
<dbReference type="InterPro" id="IPR023997">
    <property type="entry name" value="TonB-dep_OMP_SusC/RagA_CS"/>
</dbReference>
<dbReference type="RefSeq" id="WP_264846978.1">
    <property type="nucleotide sequence ID" value="NZ_BPMA01000037.1"/>
</dbReference>
<dbReference type="Gene3D" id="2.60.40.1120">
    <property type="entry name" value="Carboxypeptidase-like, regulatory domain"/>
    <property type="match status" value="1"/>
</dbReference>
<dbReference type="InterPro" id="IPR012910">
    <property type="entry name" value="Plug_dom"/>
</dbReference>
<dbReference type="NCBIfam" id="TIGR04056">
    <property type="entry name" value="OMP_RagA_SusC"/>
    <property type="match status" value="1"/>
</dbReference>
<keyword evidence="5 7" id="KW-0472">Membrane</keyword>
<gene>
    <name evidence="9" type="ORF">RCZ15_14120</name>
    <name evidence="10" type="ORF">RCZ16_22500</name>
</gene>
<comment type="subcellular location">
    <subcellularLocation>
        <location evidence="1 7">Cell outer membrane</location>
        <topology evidence="1 7">Multi-pass membrane protein</topology>
    </subcellularLocation>
</comment>
<evidence type="ECO:0000256" key="6">
    <source>
        <dbReference type="ARBA" id="ARBA00023237"/>
    </source>
</evidence>
<reference evidence="9 12" key="1">
    <citation type="submission" date="2021-11" db="EMBL/GenBank/DDBJ databases">
        <title>Draft genome sequence of Capnocytophaga sp. strain KC07075 isolated from cat oral cavity.</title>
        <authorList>
            <person name="Suzuki M."/>
            <person name="Imaoka K."/>
            <person name="Kimura M."/>
            <person name="Morikawa S."/>
            <person name="Maeda K."/>
        </authorList>
    </citation>
    <scope>NUCLEOTIDE SEQUENCE</scope>
    <source>
        <strain evidence="9">KC07075</strain>
        <strain evidence="10 12">KC07079</strain>
    </source>
</reference>
<accession>A0AAV5AV76</accession>
<evidence type="ECO:0000256" key="5">
    <source>
        <dbReference type="ARBA" id="ARBA00023136"/>
    </source>
</evidence>
<dbReference type="Gene3D" id="2.40.170.20">
    <property type="entry name" value="TonB-dependent receptor, beta-barrel domain"/>
    <property type="match status" value="1"/>
</dbReference>
<dbReference type="Proteomes" id="UP001208692">
    <property type="component" value="Unassembled WGS sequence"/>
</dbReference>
<evidence type="ECO:0000256" key="4">
    <source>
        <dbReference type="ARBA" id="ARBA00022692"/>
    </source>
</evidence>
<evidence type="ECO:0000256" key="7">
    <source>
        <dbReference type="PROSITE-ProRule" id="PRU01360"/>
    </source>
</evidence>
<dbReference type="PROSITE" id="PS52016">
    <property type="entry name" value="TONB_DEPENDENT_REC_3"/>
    <property type="match status" value="1"/>
</dbReference>
<proteinExistence type="inferred from homology"/>
<dbReference type="SUPFAM" id="SSF49464">
    <property type="entry name" value="Carboxypeptidase regulatory domain-like"/>
    <property type="match status" value="1"/>
</dbReference>
<dbReference type="NCBIfam" id="TIGR04057">
    <property type="entry name" value="SusC_RagA_signa"/>
    <property type="match status" value="1"/>
</dbReference>
<dbReference type="InterPro" id="IPR036942">
    <property type="entry name" value="Beta-barrel_TonB_sf"/>
</dbReference>
<dbReference type="Proteomes" id="UP001207736">
    <property type="component" value="Unassembled WGS sequence"/>
</dbReference>
<dbReference type="EMBL" id="BQKA01000027">
    <property type="protein sequence ID" value="GJM50439.1"/>
    <property type="molecule type" value="Genomic_DNA"/>
</dbReference>
<dbReference type="EMBL" id="BQKB01000053">
    <property type="protein sequence ID" value="GJM53934.1"/>
    <property type="molecule type" value="Genomic_DNA"/>
</dbReference>
<dbReference type="InterPro" id="IPR039426">
    <property type="entry name" value="TonB-dep_rcpt-like"/>
</dbReference>
<keyword evidence="2 7" id="KW-0813">Transport</keyword>
<dbReference type="InterPro" id="IPR037066">
    <property type="entry name" value="Plug_dom_sf"/>
</dbReference>
<dbReference type="SUPFAM" id="SSF56935">
    <property type="entry name" value="Porins"/>
    <property type="match status" value="1"/>
</dbReference>
<evidence type="ECO:0000259" key="8">
    <source>
        <dbReference type="Pfam" id="PF07715"/>
    </source>
</evidence>
<comment type="similarity">
    <text evidence="7">Belongs to the TonB-dependent receptor family.</text>
</comment>
<sequence length="1112" mass="125081">MKGRLLAFFFFFVCTIVWGQKEVTGVVKDSQGAPLPGVGVVVKGTSIGVSTDFDGNYKIKVPNETSVLVFSTLGMQTQEKVVGSNKTLNIVLQEDVLQIGEVVVTGYQEINRKSLTGAVQTLKADQVKMDGIVDVGRMLEGRAAGVNVQNITGTFGAAPKITIRGGSSIFGDTKPLWVVDGAVQEEVVNLTFDQLASGDSATLVSSAISGLNANDIQSIEILKDASALSLYGARALNGAVIITTKSGKRNSKTSISYQLEQSVRSIPNYGQYDILNSQETMAIYKELEDKGHFSLSSHTQGRYGGVYNIYYRAINTYNPITGSFMAENTDAGKIAFLKKYEYANTDWFKTLFRYSLTQNHTLSMSGGGENSTQYASIGFFIDPGWTIADRISRITGNLKSNYTLSPSITVGMLVQGAIRKQKVPGTYGNRSGSDVTGEYKRDFDINPFSYALNTSRTLRPYSDNGEYEYYRYNYASMNILKELENNYMDLNVLEIKFQGDLEAKLTKNLKYNFLGSVRYVKSTNEHSITKDSNIAGAHRANETTIVANQNPFLFKDPDNPNAIPQVVLPNGGILKNSEDNLQTYYFRNAFEYKNLFKDVHNVKLYLGQEYRHTDRYNSNSIGYGYQFDKGGVPFTDYRIIQKYLNDASDYFGRKFNYERGIAFFLQSTYSYDERYVFSGTANYEGSNKLGRSTSARWLPTWNMSARWNASNEKFLKTNETLSTLAFRFSYGLIAGLGSASNALAIFKSGIANRYYGNNRENRIYIEELQNEELTWEKVYETNFGTEVGFFNNRINLSIDLYQKNSKDLIDYVRTSGVGGQHIKLANNASMTTKGLEFSLLTRNIKTDDFAWNTTVNFAFFDQKITHLKYQPNVFDLVREFGGNVEGEARNTLYSFDFTELDSNGLPNFKLKEGKNYLKDIDFQDNQNILTYLKKEGPVDPNITGGFSNTFTYKNWEFSFLITAQAGNKIRKTAQYAAVYNDLDVFPTEFKNRWLVSGDEKITNIPAIPSRRLLSQVGESNLVRLYNAYNHSTERVVDGSFVRMKNISLSYSFDKDTTEKLRINNLTLRLQASNPFLIYSDKRLNGQDPEFFRSGGVAYPVTSQYTLTVNLGI</sequence>
<evidence type="ECO:0000256" key="2">
    <source>
        <dbReference type="ARBA" id="ARBA00022448"/>
    </source>
</evidence>
<comment type="caution">
    <text evidence="9">The sequence shown here is derived from an EMBL/GenBank/DDBJ whole genome shotgun (WGS) entry which is preliminary data.</text>
</comment>
<keyword evidence="4 7" id="KW-0812">Transmembrane</keyword>
<evidence type="ECO:0000313" key="9">
    <source>
        <dbReference type="EMBL" id="GJM50439.1"/>
    </source>
</evidence>
<name>A0AAV5AV76_9FLAO</name>
<keyword evidence="3 7" id="KW-1134">Transmembrane beta strand</keyword>
<dbReference type="AlphaFoldDB" id="A0AAV5AV76"/>
<dbReference type="Pfam" id="PF13715">
    <property type="entry name" value="CarbopepD_reg_2"/>
    <property type="match status" value="1"/>
</dbReference>
<dbReference type="Gene3D" id="2.170.130.10">
    <property type="entry name" value="TonB-dependent receptor, plug domain"/>
    <property type="match status" value="1"/>
</dbReference>
<evidence type="ECO:0000313" key="10">
    <source>
        <dbReference type="EMBL" id="GJM53934.1"/>
    </source>
</evidence>
<organism evidence="9 11">
    <name type="scientific">Capnocytophaga catalasegens</name>
    <dbReference type="NCBI Taxonomy" id="1004260"/>
    <lineage>
        <taxon>Bacteria</taxon>
        <taxon>Pseudomonadati</taxon>
        <taxon>Bacteroidota</taxon>
        <taxon>Flavobacteriia</taxon>
        <taxon>Flavobacteriales</taxon>
        <taxon>Flavobacteriaceae</taxon>
        <taxon>Capnocytophaga</taxon>
    </lineage>
</organism>
<protein>
    <submittedName>
        <fullName evidence="9">SusC/RagA family TonB-linked outer membrane protein</fullName>
    </submittedName>
</protein>
<evidence type="ECO:0000256" key="1">
    <source>
        <dbReference type="ARBA" id="ARBA00004571"/>
    </source>
</evidence>
<dbReference type="GO" id="GO:0009279">
    <property type="term" value="C:cell outer membrane"/>
    <property type="evidence" value="ECO:0007669"/>
    <property type="project" value="UniProtKB-SubCell"/>
</dbReference>
<dbReference type="InterPro" id="IPR023996">
    <property type="entry name" value="TonB-dep_OMP_SusC/RagA"/>
</dbReference>
<evidence type="ECO:0000313" key="11">
    <source>
        <dbReference type="Proteomes" id="UP001207736"/>
    </source>
</evidence>
<dbReference type="InterPro" id="IPR008969">
    <property type="entry name" value="CarboxyPept-like_regulatory"/>
</dbReference>
<dbReference type="Pfam" id="PF07715">
    <property type="entry name" value="Plug"/>
    <property type="match status" value="1"/>
</dbReference>
<keyword evidence="6 7" id="KW-0998">Cell outer membrane</keyword>
<keyword evidence="12" id="KW-1185">Reference proteome</keyword>
<feature type="domain" description="TonB-dependent receptor plug" evidence="8">
    <location>
        <begin position="113"/>
        <end position="239"/>
    </location>
</feature>
<evidence type="ECO:0000313" key="12">
    <source>
        <dbReference type="Proteomes" id="UP001208692"/>
    </source>
</evidence>